<feature type="transmembrane region" description="Helical" evidence="1">
    <location>
        <begin position="24"/>
        <end position="46"/>
    </location>
</feature>
<feature type="transmembrane region" description="Helical" evidence="1">
    <location>
        <begin position="83"/>
        <end position="106"/>
    </location>
</feature>
<protein>
    <submittedName>
        <fullName evidence="2">DUF7010 family protein</fullName>
    </submittedName>
</protein>
<dbReference type="EMBL" id="JBHSPF010000003">
    <property type="protein sequence ID" value="MFC5627334.1"/>
    <property type="molecule type" value="Genomic_DNA"/>
</dbReference>
<evidence type="ECO:0000313" key="2">
    <source>
        <dbReference type="EMBL" id="MFC5627334.1"/>
    </source>
</evidence>
<organism evidence="2 3">
    <name type="scientific">Aliibacillus thermotolerans</name>
    <dbReference type="NCBI Taxonomy" id="1834418"/>
    <lineage>
        <taxon>Bacteria</taxon>
        <taxon>Bacillati</taxon>
        <taxon>Bacillota</taxon>
        <taxon>Bacilli</taxon>
        <taxon>Bacillales</taxon>
        <taxon>Bacillaceae</taxon>
        <taxon>Aliibacillus</taxon>
    </lineage>
</organism>
<evidence type="ECO:0000256" key="1">
    <source>
        <dbReference type="SAM" id="Phobius"/>
    </source>
</evidence>
<feature type="transmembrane region" description="Helical" evidence="1">
    <location>
        <begin position="112"/>
        <end position="130"/>
    </location>
</feature>
<reference evidence="3" key="1">
    <citation type="journal article" date="2019" name="Int. J. Syst. Evol. Microbiol.">
        <title>The Global Catalogue of Microorganisms (GCM) 10K type strain sequencing project: providing services to taxonomists for standard genome sequencing and annotation.</title>
        <authorList>
            <consortium name="The Broad Institute Genomics Platform"/>
            <consortium name="The Broad Institute Genome Sequencing Center for Infectious Disease"/>
            <person name="Wu L."/>
            <person name="Ma J."/>
        </authorList>
    </citation>
    <scope>NUCLEOTIDE SEQUENCE [LARGE SCALE GENOMIC DNA]</scope>
    <source>
        <strain evidence="3">CGMCC 1.15790</strain>
    </source>
</reference>
<feature type="transmembrane region" description="Helical" evidence="1">
    <location>
        <begin position="160"/>
        <end position="178"/>
    </location>
</feature>
<dbReference type="Pfam" id="PF22765">
    <property type="entry name" value="DUF7010"/>
    <property type="match status" value="1"/>
</dbReference>
<dbReference type="InterPro" id="IPR053824">
    <property type="entry name" value="DUF7010"/>
</dbReference>
<name>A0ABW0U3Q2_9BACI</name>
<dbReference type="RefSeq" id="WP_270896812.1">
    <property type="nucleotide sequence ID" value="NZ_JBHSPF010000003.1"/>
</dbReference>
<keyword evidence="1" id="KW-0812">Transmembrane</keyword>
<keyword evidence="3" id="KW-1185">Reference proteome</keyword>
<feature type="transmembrane region" description="Helical" evidence="1">
    <location>
        <begin position="135"/>
        <end position="154"/>
    </location>
</feature>
<proteinExistence type="predicted"/>
<gene>
    <name evidence="2" type="ORF">ACFPTR_00295</name>
</gene>
<evidence type="ECO:0000313" key="3">
    <source>
        <dbReference type="Proteomes" id="UP001596143"/>
    </source>
</evidence>
<keyword evidence="1" id="KW-1133">Transmembrane helix</keyword>
<comment type="caution">
    <text evidence="2">The sequence shown here is derived from an EMBL/GenBank/DDBJ whole genome shotgun (WGS) entry which is preliminary data.</text>
</comment>
<accession>A0ABW0U3Q2</accession>
<sequence length="191" mass="22004">MDWSESFGYFGITESPFYQHKNGIAFLLSATIVWSVITVIFTLPLSLHTKNIFTLISTGLIFPTAILLSKIIKADWKNDDNPLNILGIHLNIAQLLYFPIIFWAFIQSPADMIIFFAIITGAHFFPYGWFYRAPAYYIMAPFISITMMLVGWTLAPTTLWWVPIVMVISLVILIFWLYGDYKRKCTSPEKQ</sequence>
<feature type="transmembrane region" description="Helical" evidence="1">
    <location>
        <begin position="52"/>
        <end position="71"/>
    </location>
</feature>
<keyword evidence="1" id="KW-0472">Membrane</keyword>
<dbReference type="Proteomes" id="UP001596143">
    <property type="component" value="Unassembled WGS sequence"/>
</dbReference>